<evidence type="ECO:0000259" key="1">
    <source>
        <dbReference type="Pfam" id="PF17171"/>
    </source>
</evidence>
<dbReference type="Gene3D" id="1.20.1050.10">
    <property type="match status" value="1"/>
</dbReference>
<dbReference type="SUPFAM" id="SSF52833">
    <property type="entry name" value="Thioredoxin-like"/>
    <property type="match status" value="1"/>
</dbReference>
<feature type="domain" description="Thioredoxin-like fold" evidence="2">
    <location>
        <begin position="18"/>
        <end position="114"/>
    </location>
</feature>
<dbReference type="InterPro" id="IPR050931">
    <property type="entry name" value="Mito_Protein_Transport_Metaxin"/>
</dbReference>
<dbReference type="PANTHER" id="PTHR12289">
    <property type="entry name" value="METAXIN RELATED"/>
    <property type="match status" value="1"/>
</dbReference>
<dbReference type="RefSeq" id="WP_058482344.1">
    <property type="nucleotide sequence ID" value="NZ_CAAAII010000003.1"/>
</dbReference>
<dbReference type="AlphaFoldDB" id="A0A0W0Z9G7"/>
<feature type="domain" description="Metaxin glutathione S-transferase" evidence="1">
    <location>
        <begin position="166"/>
        <end position="226"/>
    </location>
</feature>
<dbReference type="InterPro" id="IPR033468">
    <property type="entry name" value="Metaxin_GST"/>
</dbReference>
<organism evidence="3 4">
    <name type="scientific">Legionella spiritensis</name>
    <dbReference type="NCBI Taxonomy" id="452"/>
    <lineage>
        <taxon>Bacteria</taxon>
        <taxon>Pseudomonadati</taxon>
        <taxon>Pseudomonadota</taxon>
        <taxon>Gammaproteobacteria</taxon>
        <taxon>Legionellales</taxon>
        <taxon>Legionellaceae</taxon>
        <taxon>Legionella</taxon>
    </lineage>
</organism>
<dbReference type="InterPro" id="IPR036282">
    <property type="entry name" value="Glutathione-S-Trfase_C_sf"/>
</dbReference>
<dbReference type="PANTHER" id="PTHR12289:SF41">
    <property type="entry name" value="FAILED AXON CONNECTIONS-RELATED"/>
    <property type="match status" value="1"/>
</dbReference>
<dbReference type="InterPro" id="IPR026928">
    <property type="entry name" value="FAX/IsoI-like"/>
</dbReference>
<dbReference type="SUPFAM" id="SSF47616">
    <property type="entry name" value="GST C-terminal domain-like"/>
    <property type="match status" value="1"/>
</dbReference>
<evidence type="ECO:0008006" key="5">
    <source>
        <dbReference type="Google" id="ProtNLM"/>
    </source>
</evidence>
<dbReference type="STRING" id="452.Lspi_0401"/>
<dbReference type="InterPro" id="IPR040079">
    <property type="entry name" value="Glutathione_S-Trfase"/>
</dbReference>
<name>A0A0W0Z9G7_LEGSP</name>
<dbReference type="Proteomes" id="UP000054877">
    <property type="component" value="Unassembled WGS sequence"/>
</dbReference>
<accession>A0A0W0Z9G7</accession>
<reference evidence="3 4" key="1">
    <citation type="submission" date="2015-11" db="EMBL/GenBank/DDBJ databases">
        <title>Genomic analysis of 38 Legionella species identifies large and diverse effector repertoires.</title>
        <authorList>
            <person name="Burstein D."/>
            <person name="Amaro F."/>
            <person name="Zusman T."/>
            <person name="Lifshitz Z."/>
            <person name="Cohen O."/>
            <person name="Gilbert J.A."/>
            <person name="Pupko T."/>
            <person name="Shuman H.A."/>
            <person name="Segal G."/>
        </authorList>
    </citation>
    <scope>NUCLEOTIDE SEQUENCE [LARGE SCALE GENOMIC DNA]</scope>
    <source>
        <strain evidence="3 4">Mt.St.Helens-9</strain>
    </source>
</reference>
<dbReference type="PATRIC" id="fig|452.5.peg.438"/>
<dbReference type="GO" id="GO:0005737">
    <property type="term" value="C:cytoplasm"/>
    <property type="evidence" value="ECO:0007669"/>
    <property type="project" value="TreeGrafter"/>
</dbReference>
<sequence length="242" mass="28590">MITLYQFPGIWGLPNASPFCLKLETYLRMVELPYDIRFVANPRKSPKGKLPCLKIDNQMLADSELIIDFLKKKFGDVLDKDITDEQKALSTFIDNTLSEKLYWIMVYFRWQDEEGWRITKNTFFGQLSFFYQLFIPNMVRKMMKKTLYMQGTGRHTRDELLFMAYKILDATSEILGHNKYFLGNQITSVDASAFGFLANIVWLPFNDPLKIYLQNKKNILQYCDRIWSTFYPELRKPFAILS</sequence>
<gene>
    <name evidence="3" type="ORF">Lspi_0401</name>
</gene>
<dbReference type="EMBL" id="LNYX01000005">
    <property type="protein sequence ID" value="KTD65689.1"/>
    <property type="molecule type" value="Genomic_DNA"/>
</dbReference>
<evidence type="ECO:0000313" key="3">
    <source>
        <dbReference type="EMBL" id="KTD65689.1"/>
    </source>
</evidence>
<dbReference type="Gene3D" id="3.40.30.10">
    <property type="entry name" value="Glutaredoxin"/>
    <property type="match status" value="1"/>
</dbReference>
<dbReference type="Pfam" id="PF17171">
    <property type="entry name" value="GST_C_6"/>
    <property type="match status" value="1"/>
</dbReference>
<keyword evidence="4" id="KW-1185">Reference proteome</keyword>
<dbReference type="Pfam" id="PF17172">
    <property type="entry name" value="GST_N_4"/>
    <property type="match status" value="1"/>
</dbReference>
<dbReference type="OrthoDB" id="9810080at2"/>
<dbReference type="CDD" id="cd03193">
    <property type="entry name" value="GST_C_Metaxin"/>
    <property type="match status" value="1"/>
</dbReference>
<dbReference type="SFLD" id="SFLDG01200">
    <property type="entry name" value="SUF1.1"/>
    <property type="match status" value="1"/>
</dbReference>
<evidence type="ECO:0000259" key="2">
    <source>
        <dbReference type="Pfam" id="PF17172"/>
    </source>
</evidence>
<dbReference type="InterPro" id="IPR036249">
    <property type="entry name" value="Thioredoxin-like_sf"/>
</dbReference>
<comment type="caution">
    <text evidence="3">The sequence shown here is derived from an EMBL/GenBank/DDBJ whole genome shotgun (WGS) entry which is preliminary data.</text>
</comment>
<dbReference type="SFLD" id="SFLDG01180">
    <property type="entry name" value="SUF1"/>
    <property type="match status" value="1"/>
</dbReference>
<protein>
    <recommendedName>
        <fullName evidence="5">GST N-terminal domain-containing protein</fullName>
    </recommendedName>
</protein>
<dbReference type="SFLD" id="SFLDS00019">
    <property type="entry name" value="Glutathione_Transferase_(cytos"/>
    <property type="match status" value="1"/>
</dbReference>
<dbReference type="InterPro" id="IPR012336">
    <property type="entry name" value="Thioredoxin-like_fold"/>
</dbReference>
<evidence type="ECO:0000313" key="4">
    <source>
        <dbReference type="Proteomes" id="UP000054877"/>
    </source>
</evidence>
<dbReference type="CDD" id="cd03054">
    <property type="entry name" value="GST_N_Metaxin"/>
    <property type="match status" value="1"/>
</dbReference>
<proteinExistence type="predicted"/>